<dbReference type="EMBL" id="QAPG01000042">
    <property type="protein sequence ID" value="TDZ35332.1"/>
    <property type="molecule type" value="Genomic_DNA"/>
</dbReference>
<accession>A0A4R8Q9Q7</accession>
<dbReference type="AlphaFoldDB" id="A0A4R8Q9Q7"/>
<name>A0A4R8Q9Q7_9PEZI</name>
<reference evidence="1 2" key="1">
    <citation type="submission" date="2018-11" db="EMBL/GenBank/DDBJ databases">
        <title>Genome sequence and assembly of Colletotrichum spinosum.</title>
        <authorList>
            <person name="Gan P."/>
            <person name="Shirasu K."/>
        </authorList>
    </citation>
    <scope>NUCLEOTIDE SEQUENCE [LARGE SCALE GENOMIC DNA]</scope>
    <source>
        <strain evidence="1 2">CBS 515.97</strain>
    </source>
</reference>
<evidence type="ECO:0000313" key="2">
    <source>
        <dbReference type="Proteomes" id="UP000295083"/>
    </source>
</evidence>
<protein>
    <submittedName>
        <fullName evidence="1">Uncharacterized protein</fullName>
    </submittedName>
</protein>
<dbReference type="Proteomes" id="UP000295083">
    <property type="component" value="Unassembled WGS sequence"/>
</dbReference>
<organism evidence="1 2">
    <name type="scientific">Colletotrichum spinosum</name>
    <dbReference type="NCBI Taxonomy" id="1347390"/>
    <lineage>
        <taxon>Eukaryota</taxon>
        <taxon>Fungi</taxon>
        <taxon>Dikarya</taxon>
        <taxon>Ascomycota</taxon>
        <taxon>Pezizomycotina</taxon>
        <taxon>Sordariomycetes</taxon>
        <taxon>Hypocreomycetidae</taxon>
        <taxon>Glomerellales</taxon>
        <taxon>Glomerellaceae</taxon>
        <taxon>Colletotrichum</taxon>
        <taxon>Colletotrichum orbiculare species complex</taxon>
    </lineage>
</organism>
<comment type="caution">
    <text evidence="1">The sequence shown here is derived from an EMBL/GenBank/DDBJ whole genome shotgun (WGS) entry which is preliminary data.</text>
</comment>
<proteinExistence type="predicted"/>
<keyword evidence="2" id="KW-1185">Reference proteome</keyword>
<evidence type="ECO:0000313" key="1">
    <source>
        <dbReference type="EMBL" id="TDZ35332.1"/>
    </source>
</evidence>
<sequence length="179" mass="19616">MQTCIADQKVTQGTMRSHRKCFMSKLPYIPASTPEYGYHCNTGSPPFAVGERETCAGDLNQGSTTASQTDWYGKAPSPIEPPHIVCNAMQPSLSLPARAASRKMHSLQVGQSLRTLRCWEPYSILPNDAVQHPAARLRRDTTAINDHAGLTRLPSPADAAIPYEWDRGWSSLAPEIGPE</sequence>
<gene>
    <name evidence="1" type="ORF">C8035_v008903</name>
</gene>